<feature type="region of interest" description="Disordered" evidence="5">
    <location>
        <begin position="1"/>
        <end position="207"/>
    </location>
</feature>
<evidence type="ECO:0000256" key="5">
    <source>
        <dbReference type="SAM" id="MobiDB-lite"/>
    </source>
</evidence>
<dbReference type="PANTHER" id="PTHR14146:SF0">
    <property type="entry name" value="EXOCYST COMPLEX COMPONENT 4"/>
    <property type="match status" value="1"/>
</dbReference>
<dbReference type="PANTHER" id="PTHR14146">
    <property type="entry name" value="EXOCYST COMPLEX COMPONENT 4"/>
    <property type="match status" value="1"/>
</dbReference>
<dbReference type="AlphaFoldDB" id="A0A1E3QEU3"/>
<comment type="function">
    <text evidence="3">Component of the exocyst complex involved in the docking of exocytic vesicles with fusion sites on the plasma membrane.</text>
</comment>
<sequence length="420" mass="45999">MSANQPRFNPFQSANNAYDATSGSSASSASSGNNPYAATKGNPYGSSPSLKNPYEAGVTANNPYASPAKGTNSYASSPQYITKESSSTTKIAYSSQSPNSPYTAPPRPSNPYSASPTSSSLTASSNGPQNSGSSTYTGSSSSSGDSPYVRVKRQLSSQSVSQSPAPSDKIPPIPLRKSRSRTLRQPHANPPPLPSGTDKSPTNKDLQNLNSISYDQQHTNDVLKFVERDWGTLLSDDCNPVATALELMDTSSVGRASEYDDFKDLSVRLQKIMEVISKDHYDDINNSITAFNDIMTEIEEAETRVRQLRETLTKAKQNLTTKQTQMRGLAERATRYREMISILERIERLQGIAEKLESNITDKQYKAAYELLQEGLHILKDNDLDEIVAVQSINQYLRAQERALCNVMDIDSKPIDSVQH</sequence>
<dbReference type="InterPro" id="IPR039682">
    <property type="entry name" value="Sec8/EXOC4"/>
</dbReference>
<protein>
    <recommendedName>
        <fullName evidence="3">Exocyst complex component Sec8</fullName>
    </recommendedName>
</protein>
<feature type="compositionally biased region" description="Low complexity" evidence="5">
    <location>
        <begin position="110"/>
        <end position="146"/>
    </location>
</feature>
<dbReference type="Gene3D" id="3.40.50.300">
    <property type="entry name" value="P-loop containing nucleotide triphosphate hydrolases"/>
    <property type="match status" value="1"/>
</dbReference>
<dbReference type="GO" id="GO:0006612">
    <property type="term" value="P:protein targeting to membrane"/>
    <property type="evidence" value="ECO:0007669"/>
    <property type="project" value="UniProtKB-UniRule"/>
</dbReference>
<feature type="compositionally biased region" description="Low complexity" evidence="5">
    <location>
        <begin position="22"/>
        <end position="32"/>
    </location>
</feature>
<evidence type="ECO:0000256" key="1">
    <source>
        <dbReference type="ARBA" id="ARBA00022448"/>
    </source>
</evidence>
<feature type="compositionally biased region" description="Polar residues" evidence="5">
    <location>
        <begin position="197"/>
        <end position="207"/>
    </location>
</feature>
<dbReference type="Proteomes" id="UP000094385">
    <property type="component" value="Unassembled WGS sequence"/>
</dbReference>
<keyword evidence="4" id="KW-0175">Coiled coil</keyword>
<dbReference type="Pfam" id="PF04048">
    <property type="entry name" value="Sec8_N"/>
    <property type="match status" value="1"/>
</dbReference>
<feature type="domain" description="Exocyst complex component Sec8 N-terminal" evidence="6">
    <location>
        <begin position="220"/>
        <end position="358"/>
    </location>
</feature>
<evidence type="ECO:0000256" key="4">
    <source>
        <dbReference type="SAM" id="Coils"/>
    </source>
</evidence>
<dbReference type="EMBL" id="KV454289">
    <property type="protein sequence ID" value="ODQ76213.1"/>
    <property type="molecule type" value="Genomic_DNA"/>
</dbReference>
<dbReference type="STRING" id="675824.A0A1E3QEU3"/>
<proteinExistence type="inferred from homology"/>
<evidence type="ECO:0000256" key="2">
    <source>
        <dbReference type="ARBA" id="ARBA00022483"/>
    </source>
</evidence>
<evidence type="ECO:0000256" key="3">
    <source>
        <dbReference type="RuleBase" id="RU367079"/>
    </source>
</evidence>
<dbReference type="GO" id="GO:0006904">
    <property type="term" value="P:vesicle docking involved in exocytosis"/>
    <property type="evidence" value="ECO:0007669"/>
    <property type="project" value="InterPro"/>
</dbReference>
<dbReference type="InterPro" id="IPR027417">
    <property type="entry name" value="P-loop_NTPase"/>
</dbReference>
<feature type="compositionally biased region" description="Low complexity" evidence="5">
    <location>
        <begin position="156"/>
        <end position="167"/>
    </location>
</feature>
<reference evidence="7 8" key="1">
    <citation type="journal article" date="2016" name="Proc. Natl. Acad. Sci. U.S.A.">
        <title>Comparative genomics of biotechnologically important yeasts.</title>
        <authorList>
            <person name="Riley R."/>
            <person name="Haridas S."/>
            <person name="Wolfe K.H."/>
            <person name="Lopes M.R."/>
            <person name="Hittinger C.T."/>
            <person name="Goeker M."/>
            <person name="Salamov A.A."/>
            <person name="Wisecaver J.H."/>
            <person name="Long T.M."/>
            <person name="Calvey C.H."/>
            <person name="Aerts A.L."/>
            <person name="Barry K.W."/>
            <person name="Choi C."/>
            <person name="Clum A."/>
            <person name="Coughlan A.Y."/>
            <person name="Deshpande S."/>
            <person name="Douglass A.P."/>
            <person name="Hanson S.J."/>
            <person name="Klenk H.-P."/>
            <person name="LaButti K.M."/>
            <person name="Lapidus A."/>
            <person name="Lindquist E.A."/>
            <person name="Lipzen A.M."/>
            <person name="Meier-Kolthoff J.P."/>
            <person name="Ohm R.A."/>
            <person name="Otillar R.P."/>
            <person name="Pangilinan J.L."/>
            <person name="Peng Y."/>
            <person name="Rokas A."/>
            <person name="Rosa C.A."/>
            <person name="Scheuner C."/>
            <person name="Sibirny A.A."/>
            <person name="Slot J.C."/>
            <person name="Stielow J.B."/>
            <person name="Sun H."/>
            <person name="Kurtzman C.P."/>
            <person name="Blackwell M."/>
            <person name="Grigoriev I.V."/>
            <person name="Jeffries T.W."/>
        </authorList>
    </citation>
    <scope>NUCLEOTIDE SEQUENCE [LARGE SCALE GENOMIC DNA]</scope>
    <source>
        <strain evidence="7 8">NRRL Y-11557</strain>
    </source>
</reference>
<dbReference type="GO" id="GO:0015031">
    <property type="term" value="P:protein transport"/>
    <property type="evidence" value="ECO:0007669"/>
    <property type="project" value="UniProtKB-KW"/>
</dbReference>
<keyword evidence="3" id="KW-0653">Protein transport</keyword>
<dbReference type="GO" id="GO:0090522">
    <property type="term" value="P:vesicle tethering involved in exocytosis"/>
    <property type="evidence" value="ECO:0007669"/>
    <property type="project" value="UniProtKB-UniRule"/>
</dbReference>
<feature type="compositionally biased region" description="Polar residues" evidence="5">
    <location>
        <begin position="59"/>
        <end position="102"/>
    </location>
</feature>
<comment type="similarity">
    <text evidence="3">Belongs to the SEC8 family.</text>
</comment>
<accession>A0A1E3QEU3</accession>
<dbReference type="OrthoDB" id="272977at2759"/>
<evidence type="ECO:0000313" key="7">
    <source>
        <dbReference type="EMBL" id="ODQ76213.1"/>
    </source>
</evidence>
<evidence type="ECO:0000259" key="6">
    <source>
        <dbReference type="Pfam" id="PF04048"/>
    </source>
</evidence>
<name>A0A1E3QEU3_LIPST</name>
<dbReference type="GO" id="GO:0006893">
    <property type="term" value="P:Golgi to plasma membrane transport"/>
    <property type="evidence" value="ECO:0007669"/>
    <property type="project" value="TreeGrafter"/>
</dbReference>
<dbReference type="GO" id="GO:0000145">
    <property type="term" value="C:exocyst"/>
    <property type="evidence" value="ECO:0007669"/>
    <property type="project" value="UniProtKB-UniRule"/>
</dbReference>
<feature type="compositionally biased region" description="Polar residues" evidence="5">
    <location>
        <begin position="1"/>
        <end position="21"/>
    </location>
</feature>
<dbReference type="InterPro" id="IPR007191">
    <property type="entry name" value="Sec8_exocyst_N"/>
</dbReference>
<feature type="coiled-coil region" evidence="4">
    <location>
        <begin position="291"/>
        <end position="366"/>
    </location>
</feature>
<evidence type="ECO:0000313" key="8">
    <source>
        <dbReference type="Proteomes" id="UP000094385"/>
    </source>
</evidence>
<organism evidence="7 8">
    <name type="scientific">Lipomyces starkeyi NRRL Y-11557</name>
    <dbReference type="NCBI Taxonomy" id="675824"/>
    <lineage>
        <taxon>Eukaryota</taxon>
        <taxon>Fungi</taxon>
        <taxon>Dikarya</taxon>
        <taxon>Ascomycota</taxon>
        <taxon>Saccharomycotina</taxon>
        <taxon>Lipomycetes</taxon>
        <taxon>Lipomycetales</taxon>
        <taxon>Lipomycetaceae</taxon>
        <taxon>Lipomyces</taxon>
    </lineage>
</organism>
<gene>
    <name evidence="7" type="ORF">LIPSTDRAFT_163</name>
</gene>
<keyword evidence="8" id="KW-1185">Reference proteome</keyword>
<keyword evidence="1 3" id="KW-0813">Transport</keyword>
<keyword evidence="2 3" id="KW-0268">Exocytosis</keyword>